<dbReference type="CDD" id="cd00037">
    <property type="entry name" value="CLECT"/>
    <property type="match status" value="1"/>
</dbReference>
<dbReference type="PROSITE" id="PS00615">
    <property type="entry name" value="C_TYPE_LECTIN_1"/>
    <property type="match status" value="1"/>
</dbReference>
<evidence type="ECO:0000256" key="2">
    <source>
        <dbReference type="SAM" id="SignalP"/>
    </source>
</evidence>
<proteinExistence type="predicted"/>
<evidence type="ECO:0000313" key="4">
    <source>
        <dbReference type="EMBL" id="CAD7000423.1"/>
    </source>
</evidence>
<reference evidence="4" key="1">
    <citation type="submission" date="2020-11" db="EMBL/GenBank/DDBJ databases">
        <authorList>
            <person name="Whitehead M."/>
        </authorList>
    </citation>
    <scope>NUCLEOTIDE SEQUENCE</scope>
    <source>
        <strain evidence="4">EGII</strain>
    </source>
</reference>
<sequence length="167" mass="18968">MSLKLATILSIAFAGCFLLLQDCQAAALIPQPDITSRRIALLDTMLSQLRGNILDDFYHISNAKLNWYAANTFCKSQNWQLMAIEDIYNILNTRFWTAGNSLLTKGAWRWGVGEQATVFNFTNWGSAYPSDEDSNRKCVQLAPRTLDWEDESCSIQREFICQKSAIQ</sequence>
<comment type="caution">
    <text evidence="4">The sequence shown here is derived from an EMBL/GenBank/DDBJ whole genome shotgun (WGS) entry which is preliminary data.</text>
</comment>
<feature type="domain" description="C-type lectin" evidence="3">
    <location>
        <begin position="58"/>
        <end position="162"/>
    </location>
</feature>
<protein>
    <submittedName>
        <fullName evidence="4">(Mediterranean fruit fly) hypothetical protein</fullName>
    </submittedName>
</protein>
<keyword evidence="5" id="KW-1185">Reference proteome</keyword>
<dbReference type="InterPro" id="IPR001304">
    <property type="entry name" value="C-type_lectin-like"/>
</dbReference>
<dbReference type="InterPro" id="IPR018378">
    <property type="entry name" value="C-type_lectin_CS"/>
</dbReference>
<evidence type="ECO:0000313" key="5">
    <source>
        <dbReference type="Proteomes" id="UP000606786"/>
    </source>
</evidence>
<dbReference type="SMART" id="SM00034">
    <property type="entry name" value="CLECT"/>
    <property type="match status" value="1"/>
</dbReference>
<dbReference type="AlphaFoldDB" id="A0A811UTT7"/>
<evidence type="ECO:0000259" key="3">
    <source>
        <dbReference type="PROSITE" id="PS50041"/>
    </source>
</evidence>
<keyword evidence="1" id="KW-1015">Disulfide bond</keyword>
<dbReference type="InterPro" id="IPR051004">
    <property type="entry name" value="DC-SIGN_domain-containing"/>
</dbReference>
<dbReference type="InterPro" id="IPR016186">
    <property type="entry name" value="C-type_lectin-like/link_sf"/>
</dbReference>
<organism evidence="4 5">
    <name type="scientific">Ceratitis capitata</name>
    <name type="common">Mediterranean fruit fly</name>
    <name type="synonym">Tephritis capitata</name>
    <dbReference type="NCBI Taxonomy" id="7213"/>
    <lineage>
        <taxon>Eukaryota</taxon>
        <taxon>Metazoa</taxon>
        <taxon>Ecdysozoa</taxon>
        <taxon>Arthropoda</taxon>
        <taxon>Hexapoda</taxon>
        <taxon>Insecta</taxon>
        <taxon>Pterygota</taxon>
        <taxon>Neoptera</taxon>
        <taxon>Endopterygota</taxon>
        <taxon>Diptera</taxon>
        <taxon>Brachycera</taxon>
        <taxon>Muscomorpha</taxon>
        <taxon>Tephritoidea</taxon>
        <taxon>Tephritidae</taxon>
        <taxon>Ceratitis</taxon>
        <taxon>Ceratitis</taxon>
    </lineage>
</organism>
<name>A0A811UTT7_CERCA</name>
<keyword evidence="2" id="KW-0732">Signal</keyword>
<dbReference type="PROSITE" id="PS50041">
    <property type="entry name" value="C_TYPE_LECTIN_2"/>
    <property type="match status" value="1"/>
</dbReference>
<dbReference type="PROSITE" id="PS51257">
    <property type="entry name" value="PROKAR_LIPOPROTEIN"/>
    <property type="match status" value="1"/>
</dbReference>
<dbReference type="Proteomes" id="UP000606786">
    <property type="component" value="Unassembled WGS sequence"/>
</dbReference>
<evidence type="ECO:0000256" key="1">
    <source>
        <dbReference type="ARBA" id="ARBA00023157"/>
    </source>
</evidence>
<dbReference type="OrthoDB" id="6691028at2759"/>
<dbReference type="PANTHER" id="PTHR22802">
    <property type="entry name" value="C-TYPE LECTIN SUPERFAMILY MEMBER"/>
    <property type="match status" value="1"/>
</dbReference>
<feature type="signal peptide" evidence="2">
    <location>
        <begin position="1"/>
        <end position="25"/>
    </location>
</feature>
<dbReference type="EMBL" id="CAJHJT010000012">
    <property type="protein sequence ID" value="CAD7000423.1"/>
    <property type="molecule type" value="Genomic_DNA"/>
</dbReference>
<gene>
    <name evidence="4" type="ORF">CCAP1982_LOCUS8899</name>
</gene>
<dbReference type="SUPFAM" id="SSF56436">
    <property type="entry name" value="C-type lectin-like"/>
    <property type="match status" value="1"/>
</dbReference>
<dbReference type="PANTHER" id="PTHR22802:SF458">
    <property type="entry name" value="C-TYPE LECTIN DOMAIN-CONTAINING PROTEIN"/>
    <property type="match status" value="1"/>
</dbReference>
<feature type="chain" id="PRO_5032594210" evidence="2">
    <location>
        <begin position="26"/>
        <end position="167"/>
    </location>
</feature>
<accession>A0A811UTT7</accession>
<dbReference type="Pfam" id="PF00059">
    <property type="entry name" value="Lectin_C"/>
    <property type="match status" value="1"/>
</dbReference>
<dbReference type="Gene3D" id="3.10.100.10">
    <property type="entry name" value="Mannose-Binding Protein A, subunit A"/>
    <property type="match status" value="1"/>
</dbReference>
<dbReference type="InterPro" id="IPR016187">
    <property type="entry name" value="CTDL_fold"/>
</dbReference>